<proteinExistence type="predicted"/>
<evidence type="ECO:0008006" key="4">
    <source>
        <dbReference type="Google" id="ProtNLM"/>
    </source>
</evidence>
<sequence length="658" mass="73165">MASHLERLHPELVDLVVAELTDVADFSALRLTCRTLAAKVVESPALRPHLSHKTVEMTIRSLEQFVAITASGRVPAQLLQHCTLRGIARNRKAVYMGKYSGLPPPKYPDEDPEQDQDTLLLNTPEEDPQDHLRLLTQAFCNLKKASRKGVLTTLSITVGPNTHPLPVYVVPRHKKGSFPEEVEAGTGGPRSGDGEKEVDEENDSDYVAPYELPYQPSWRAVWDVAEKTFGVVTRALATSQIQVTDEFNVFRKLVACAMPFDVFLKFLRETPAARGEGESSEATGGDAGTESNWKGKEKEARPVSVFSSLKRLKIRLSLRHRSAAEEWKAIAEAEERQMREAQEDGLNEARTIARLQAEFEAAHQAQIQAEWRSATRTLQAAIAPTELARIMPVLEEFDVGWYSVGRNMIPPSEEDIRLACGPEGLRTKTLHHLRSLSLHGMRLEGGTLLKILSIAQPEHLTLCYPQFSVGTFKPVLRYLTDPDLKDETKRQKVLQEIEGSCPLLAILKPSTITSFKLDDVMDGYVLVHYDIPGRPKFRYLNLPNLGPCTLIRPDTASFPDEDPVESELEIEEGANDAAPAHVEDPPGGVQMVHPHTRPMGSGNRWRWARNNGNAYGPPRARFDFPLLNPGMVPKPRRVLGATPTSRAGPVRAVYVKAL</sequence>
<name>A0ABP0D2D8_9PEZI</name>
<dbReference type="Proteomes" id="UP001642482">
    <property type="component" value="Unassembled WGS sequence"/>
</dbReference>
<keyword evidence="3" id="KW-1185">Reference proteome</keyword>
<evidence type="ECO:0000313" key="2">
    <source>
        <dbReference type="EMBL" id="CAK7238523.1"/>
    </source>
</evidence>
<gene>
    <name evidence="2" type="ORF">SEUCBS140593_010774</name>
</gene>
<feature type="region of interest" description="Disordered" evidence="1">
    <location>
        <begin position="273"/>
        <end position="296"/>
    </location>
</feature>
<reference evidence="2 3" key="1">
    <citation type="submission" date="2024-01" db="EMBL/GenBank/DDBJ databases">
        <authorList>
            <person name="Allen C."/>
            <person name="Tagirdzhanova G."/>
        </authorList>
    </citation>
    <scope>NUCLEOTIDE SEQUENCE [LARGE SCALE GENOMIC DNA]</scope>
</reference>
<comment type="caution">
    <text evidence="2">The sequence shown here is derived from an EMBL/GenBank/DDBJ whole genome shotgun (WGS) entry which is preliminary data.</text>
</comment>
<feature type="region of interest" description="Disordered" evidence="1">
    <location>
        <begin position="178"/>
        <end position="202"/>
    </location>
</feature>
<evidence type="ECO:0000313" key="3">
    <source>
        <dbReference type="Proteomes" id="UP001642482"/>
    </source>
</evidence>
<organism evidence="2 3">
    <name type="scientific">Sporothrix eucalyptigena</name>
    <dbReference type="NCBI Taxonomy" id="1812306"/>
    <lineage>
        <taxon>Eukaryota</taxon>
        <taxon>Fungi</taxon>
        <taxon>Dikarya</taxon>
        <taxon>Ascomycota</taxon>
        <taxon>Pezizomycotina</taxon>
        <taxon>Sordariomycetes</taxon>
        <taxon>Sordariomycetidae</taxon>
        <taxon>Ophiostomatales</taxon>
        <taxon>Ophiostomataceae</taxon>
        <taxon>Sporothrix</taxon>
    </lineage>
</organism>
<protein>
    <recommendedName>
        <fullName evidence="4">F-box domain-containing protein</fullName>
    </recommendedName>
</protein>
<evidence type="ECO:0000256" key="1">
    <source>
        <dbReference type="SAM" id="MobiDB-lite"/>
    </source>
</evidence>
<dbReference type="EMBL" id="CAWUHD010000267">
    <property type="protein sequence ID" value="CAK7238523.1"/>
    <property type="molecule type" value="Genomic_DNA"/>
</dbReference>
<accession>A0ABP0D2D8</accession>